<dbReference type="Proteomes" id="UP001597158">
    <property type="component" value="Unassembled WGS sequence"/>
</dbReference>
<feature type="region of interest" description="Disordered" evidence="1">
    <location>
        <begin position="1"/>
        <end position="69"/>
    </location>
</feature>
<reference evidence="3" key="1">
    <citation type="journal article" date="2019" name="Int. J. Syst. Evol. Microbiol.">
        <title>The Global Catalogue of Microorganisms (GCM) 10K type strain sequencing project: providing services to taxonomists for standard genome sequencing and annotation.</title>
        <authorList>
            <consortium name="The Broad Institute Genomics Platform"/>
            <consortium name="The Broad Institute Genome Sequencing Center for Infectious Disease"/>
            <person name="Wu L."/>
            <person name="Ma J."/>
        </authorList>
    </citation>
    <scope>NUCLEOTIDE SEQUENCE [LARGE SCALE GENOMIC DNA]</scope>
    <source>
        <strain evidence="3">CCUG 48884</strain>
    </source>
</reference>
<sequence>MTAATTRKRRASAGPAKVPVQPAASEVTSGVAGEMDDGIDTLGAQEAERKDRHEKVERDSFSMPASEHRRIKALREALGKAGVLVSKSEILRAGLALLAERDTAGVAQVIAALPKVAKGKRSKKH</sequence>
<dbReference type="EMBL" id="JBHTMC010000034">
    <property type="protein sequence ID" value="MFD1265504.1"/>
    <property type="molecule type" value="Genomic_DNA"/>
</dbReference>
<dbReference type="RefSeq" id="WP_002926235.1">
    <property type="nucleotide sequence ID" value="NZ_JARQZE010000006.1"/>
</dbReference>
<evidence type="ECO:0000313" key="3">
    <source>
        <dbReference type="Proteomes" id="UP001597158"/>
    </source>
</evidence>
<evidence type="ECO:0000313" key="2">
    <source>
        <dbReference type="EMBL" id="MFD1265504.1"/>
    </source>
</evidence>
<accession>A0ABW3WK96</accession>
<organism evidence="2 3">
    <name type="scientific">Thauera mechernichensis</name>
    <dbReference type="NCBI Taxonomy" id="82788"/>
    <lineage>
        <taxon>Bacteria</taxon>
        <taxon>Pseudomonadati</taxon>
        <taxon>Pseudomonadota</taxon>
        <taxon>Betaproteobacteria</taxon>
        <taxon>Rhodocyclales</taxon>
        <taxon>Zoogloeaceae</taxon>
        <taxon>Thauera</taxon>
    </lineage>
</organism>
<comment type="caution">
    <text evidence="2">The sequence shown here is derived from an EMBL/GenBank/DDBJ whole genome shotgun (WGS) entry which is preliminary data.</text>
</comment>
<name>A0ABW3WK96_9RHOO</name>
<evidence type="ECO:0000256" key="1">
    <source>
        <dbReference type="SAM" id="MobiDB-lite"/>
    </source>
</evidence>
<protein>
    <submittedName>
        <fullName evidence="2">Uncharacterized protein</fullName>
    </submittedName>
</protein>
<feature type="compositionally biased region" description="Basic and acidic residues" evidence="1">
    <location>
        <begin position="46"/>
        <end position="60"/>
    </location>
</feature>
<proteinExistence type="predicted"/>
<feature type="compositionally biased region" description="Basic residues" evidence="1">
    <location>
        <begin position="1"/>
        <end position="11"/>
    </location>
</feature>
<gene>
    <name evidence="2" type="ORF">ACFQ4M_18170</name>
</gene>
<keyword evidence="3" id="KW-1185">Reference proteome</keyword>